<dbReference type="PANTHER" id="PTHR48100:SF1">
    <property type="entry name" value="HISTIDINE PHOSPHATASE FAMILY PROTEIN-RELATED"/>
    <property type="match status" value="1"/>
</dbReference>
<dbReference type="RefSeq" id="WP_109276478.1">
    <property type="nucleotide sequence ID" value="NZ_QFKX01000005.1"/>
</dbReference>
<dbReference type="SMART" id="SM00855">
    <property type="entry name" value="PGAM"/>
    <property type="match status" value="1"/>
</dbReference>
<dbReference type="Gene3D" id="3.40.50.1240">
    <property type="entry name" value="Phosphoglycerate mutase-like"/>
    <property type="match status" value="1"/>
</dbReference>
<dbReference type="EMBL" id="QFKX01000005">
    <property type="protein sequence ID" value="PWH05515.1"/>
    <property type="molecule type" value="Genomic_DNA"/>
</dbReference>
<dbReference type="Pfam" id="PF00300">
    <property type="entry name" value="His_Phos_1"/>
    <property type="match status" value="1"/>
</dbReference>
<keyword evidence="2" id="KW-0413">Isomerase</keyword>
<evidence type="ECO:0000256" key="1">
    <source>
        <dbReference type="ARBA" id="ARBA00023152"/>
    </source>
</evidence>
<dbReference type="OrthoDB" id="4697614at2"/>
<comment type="caution">
    <text evidence="5">The sequence shown here is derived from an EMBL/GenBank/DDBJ whole genome shotgun (WGS) entry which is preliminary data.</text>
</comment>
<protein>
    <submittedName>
        <fullName evidence="5">Histidine phosphatase family protein</fullName>
    </submittedName>
</protein>
<feature type="active site" description="Tele-phosphohistidine intermediate" evidence="3">
    <location>
        <position position="13"/>
    </location>
</feature>
<dbReference type="GO" id="GO:0016791">
    <property type="term" value="F:phosphatase activity"/>
    <property type="evidence" value="ECO:0007669"/>
    <property type="project" value="TreeGrafter"/>
</dbReference>
<evidence type="ECO:0000256" key="2">
    <source>
        <dbReference type="ARBA" id="ARBA00023235"/>
    </source>
</evidence>
<evidence type="ECO:0000313" key="5">
    <source>
        <dbReference type="EMBL" id="PWH05515.1"/>
    </source>
</evidence>
<gene>
    <name evidence="5" type="ORF">DEO23_13180</name>
</gene>
<organism evidence="5 6">
    <name type="scientific">Brachybacterium endophyticum</name>
    <dbReference type="NCBI Taxonomy" id="2182385"/>
    <lineage>
        <taxon>Bacteria</taxon>
        <taxon>Bacillati</taxon>
        <taxon>Actinomycetota</taxon>
        <taxon>Actinomycetes</taxon>
        <taxon>Micrococcales</taxon>
        <taxon>Dermabacteraceae</taxon>
        <taxon>Brachybacterium</taxon>
    </lineage>
</organism>
<evidence type="ECO:0000256" key="3">
    <source>
        <dbReference type="PIRSR" id="PIRSR613078-1"/>
    </source>
</evidence>
<evidence type="ECO:0000256" key="4">
    <source>
        <dbReference type="PIRSR" id="PIRSR613078-2"/>
    </source>
</evidence>
<accession>A0A2U2RIC2</accession>
<proteinExistence type="predicted"/>
<feature type="binding site" evidence="4">
    <location>
        <position position="62"/>
    </location>
    <ligand>
        <name>substrate</name>
    </ligand>
</feature>
<dbReference type="InterPro" id="IPR013078">
    <property type="entry name" value="His_Pase_superF_clade-1"/>
</dbReference>
<dbReference type="CDD" id="cd07067">
    <property type="entry name" value="HP_PGM_like"/>
    <property type="match status" value="1"/>
</dbReference>
<evidence type="ECO:0000313" key="6">
    <source>
        <dbReference type="Proteomes" id="UP000245590"/>
    </source>
</evidence>
<dbReference type="AlphaFoldDB" id="A0A2U2RIC2"/>
<sequence>MSDPRSRLLLVRHGETDHNREGRLQGQVDIPLNATGRDQARAIGRTLAGHHFDAVLSSPLGRARDTAQVIAEACGLSDIEIEPGVIEQSFGSWEGLTGEQIRTDWPDLHTRWRAGQPVPGVGIEDRAVVGERVAAACLRALEERPGGTVLVVSHGAAIRAGVTALIGLDPRAFHGIGGMGNCHRSLLEPLRSDADGLLMRLLSHNVPPDFT</sequence>
<feature type="binding site" evidence="4">
    <location>
        <begin position="12"/>
        <end position="19"/>
    </location>
    <ligand>
        <name>substrate</name>
    </ligand>
</feature>
<dbReference type="PANTHER" id="PTHR48100">
    <property type="entry name" value="BROAD-SPECIFICITY PHOSPHATASE YOR283W-RELATED"/>
    <property type="match status" value="1"/>
</dbReference>
<dbReference type="InterPro" id="IPR029033">
    <property type="entry name" value="His_PPase_superfam"/>
</dbReference>
<name>A0A2U2RIC2_9MICO</name>
<dbReference type="SUPFAM" id="SSF53254">
    <property type="entry name" value="Phosphoglycerate mutase-like"/>
    <property type="match status" value="1"/>
</dbReference>
<dbReference type="PROSITE" id="PS00175">
    <property type="entry name" value="PG_MUTASE"/>
    <property type="match status" value="1"/>
</dbReference>
<dbReference type="InterPro" id="IPR050275">
    <property type="entry name" value="PGM_Phosphatase"/>
</dbReference>
<keyword evidence="6" id="KW-1185">Reference proteome</keyword>
<feature type="active site" description="Proton donor/acceptor" evidence="3">
    <location>
        <position position="87"/>
    </location>
</feature>
<dbReference type="Proteomes" id="UP000245590">
    <property type="component" value="Unassembled WGS sequence"/>
</dbReference>
<dbReference type="GO" id="GO:0005737">
    <property type="term" value="C:cytoplasm"/>
    <property type="evidence" value="ECO:0007669"/>
    <property type="project" value="TreeGrafter"/>
</dbReference>
<reference evidence="5 6" key="1">
    <citation type="submission" date="2018-05" db="EMBL/GenBank/DDBJ databases">
        <title>Brachybacterium sp. M1HQ-2T, whole genome shotgun sequence.</title>
        <authorList>
            <person name="Tuo L."/>
        </authorList>
    </citation>
    <scope>NUCLEOTIDE SEQUENCE [LARGE SCALE GENOMIC DNA]</scope>
    <source>
        <strain evidence="5 6">M1HQ-2</strain>
    </source>
</reference>
<keyword evidence="1" id="KW-0324">Glycolysis</keyword>
<dbReference type="InterPro" id="IPR001345">
    <property type="entry name" value="PG/BPGM_mutase_AS"/>
</dbReference>